<dbReference type="InterPro" id="IPR003661">
    <property type="entry name" value="HisK_dim/P_dom"/>
</dbReference>
<dbReference type="EC" id="2.7.13.3" evidence="2"/>
<dbReference type="CDD" id="cd00082">
    <property type="entry name" value="HisKA"/>
    <property type="match status" value="1"/>
</dbReference>
<dbReference type="SUPFAM" id="SSF48452">
    <property type="entry name" value="TPR-like"/>
    <property type="match status" value="1"/>
</dbReference>
<reference evidence="9" key="1">
    <citation type="submission" date="2020-10" db="EMBL/GenBank/DDBJ databases">
        <title>Mucilaginibacter mali sp. nov., isolated from rhizosphere soil of apple orchard.</title>
        <authorList>
            <person name="Lee J.-S."/>
            <person name="Kim H.S."/>
            <person name="Kim J.-S."/>
        </authorList>
    </citation>
    <scope>NUCLEOTIDE SEQUENCE</scope>
    <source>
        <strain evidence="9">KCTC 22746</strain>
    </source>
</reference>
<feature type="transmembrane region" description="Helical" evidence="6">
    <location>
        <begin position="349"/>
        <end position="370"/>
    </location>
</feature>
<feature type="domain" description="Histidine kinase" evidence="8">
    <location>
        <begin position="414"/>
        <end position="630"/>
    </location>
</feature>
<dbReference type="InterPro" id="IPR036097">
    <property type="entry name" value="HisK_dim/P_sf"/>
</dbReference>
<evidence type="ECO:0000256" key="4">
    <source>
        <dbReference type="ARBA" id="ARBA00022679"/>
    </source>
</evidence>
<dbReference type="Gene3D" id="3.30.565.10">
    <property type="entry name" value="Histidine kinase-like ATPase, C-terminal domain"/>
    <property type="match status" value="1"/>
</dbReference>
<dbReference type="Gene3D" id="1.25.40.10">
    <property type="entry name" value="Tetratricopeptide repeat domain"/>
    <property type="match status" value="2"/>
</dbReference>
<sequence length="633" mass="70443">MRTAIASLFLWLCCLSAFALKKEKATAVKISNAEIDKVLKQADAMALKKPDSIRAVAERMLVFSKQNNYRYGIGKSFNVIGLTYWVQSLVPVSQFYLVLAVPYLNGNKAALSDCYRNIARNYTDMKDYEPAKRYFMLSLKQAGKDVGMRAAIFTEMTSIFNATNDTANGLVHIKLAMRYAVKAAKDNLRGILYSRYAQIYIKQGKLSAAELMLDTAFSFAAKLNNNRLLSVATIDRSKVYLQRNDLKNSLVFAKKGFDLAETIGSSNLELRALKVLSDIYKKQGNMAAQAANHEKQTAIYDSVRNFSNRKTLQLIQDYDKLNGKLNDIEQVSRSSKANVALIKTQHRTIALLVTFLLVAVVFLFVIFIYYRQKNRLNNKLHVQHKELGLQKQLIEAQRADLQEVNKLKDKLLGIIGHDLRTPIANLSSIIDLFAEDYVTADEVKKLMLDIAPVVKGAELTLSNLMDFASGQIKGQTVSATNINLFLIAVEMKVIFEHQLQQKGIILNNNFDADISAWADANHVKVVLRNLLSNAIKFTGNNGQVSVSASLKEGMVTVCVRDTGVGMSQAEIEQLFKTNSHFSHSGTSGEKGTGLGLLLSKELVELNKGTIWAESDPGLGSKFCFTIPLAFLEI</sequence>
<dbReference type="Gene3D" id="1.10.287.130">
    <property type="match status" value="1"/>
</dbReference>
<dbReference type="SMART" id="SM00387">
    <property type="entry name" value="HATPase_c"/>
    <property type="match status" value="1"/>
</dbReference>
<dbReference type="PANTHER" id="PTHR43547">
    <property type="entry name" value="TWO-COMPONENT HISTIDINE KINASE"/>
    <property type="match status" value="1"/>
</dbReference>
<keyword evidence="7" id="KW-0732">Signal</keyword>
<dbReference type="GO" id="GO:0000155">
    <property type="term" value="F:phosphorelay sensor kinase activity"/>
    <property type="evidence" value="ECO:0007669"/>
    <property type="project" value="InterPro"/>
</dbReference>
<evidence type="ECO:0000259" key="8">
    <source>
        <dbReference type="PROSITE" id="PS50109"/>
    </source>
</evidence>
<dbReference type="PRINTS" id="PR00344">
    <property type="entry name" value="BCTRLSENSOR"/>
</dbReference>
<comment type="catalytic activity">
    <reaction evidence="1">
        <text>ATP + protein L-histidine = ADP + protein N-phospho-L-histidine.</text>
        <dbReference type="EC" id="2.7.13.3"/>
    </reaction>
</comment>
<dbReference type="Proteomes" id="UP000622475">
    <property type="component" value="Unassembled WGS sequence"/>
</dbReference>
<keyword evidence="4" id="KW-0808">Transferase</keyword>
<proteinExistence type="predicted"/>
<dbReference type="PROSITE" id="PS50109">
    <property type="entry name" value="HIS_KIN"/>
    <property type="match status" value="1"/>
</dbReference>
<comment type="caution">
    <text evidence="9">The sequence shown here is derived from an EMBL/GenBank/DDBJ whole genome shotgun (WGS) entry which is preliminary data.</text>
</comment>
<dbReference type="FunFam" id="3.30.565.10:FF:000006">
    <property type="entry name" value="Sensor histidine kinase WalK"/>
    <property type="match status" value="1"/>
</dbReference>
<evidence type="ECO:0000256" key="2">
    <source>
        <dbReference type="ARBA" id="ARBA00012438"/>
    </source>
</evidence>
<keyword evidence="10" id="KW-1185">Reference proteome</keyword>
<gene>
    <name evidence="9" type="ORF">IRJ16_20750</name>
</gene>
<dbReference type="InterPro" id="IPR011990">
    <property type="entry name" value="TPR-like_helical_dom_sf"/>
</dbReference>
<evidence type="ECO:0000313" key="9">
    <source>
        <dbReference type="EMBL" id="MBE9664323.1"/>
    </source>
</evidence>
<dbReference type="RefSeq" id="WP_194113574.1">
    <property type="nucleotide sequence ID" value="NZ_JADFFL010000011.1"/>
</dbReference>
<dbReference type="SUPFAM" id="SSF47384">
    <property type="entry name" value="Homodimeric domain of signal transducing histidine kinase"/>
    <property type="match status" value="1"/>
</dbReference>
<keyword evidence="3" id="KW-0597">Phosphoprotein</keyword>
<evidence type="ECO:0000256" key="1">
    <source>
        <dbReference type="ARBA" id="ARBA00000085"/>
    </source>
</evidence>
<dbReference type="PANTHER" id="PTHR43547:SF2">
    <property type="entry name" value="HYBRID SIGNAL TRANSDUCTION HISTIDINE KINASE C"/>
    <property type="match status" value="1"/>
</dbReference>
<accession>A0A929PXY0</accession>
<evidence type="ECO:0000256" key="7">
    <source>
        <dbReference type="SAM" id="SignalP"/>
    </source>
</evidence>
<keyword evidence="6" id="KW-0812">Transmembrane</keyword>
<dbReference type="InterPro" id="IPR005467">
    <property type="entry name" value="His_kinase_dom"/>
</dbReference>
<dbReference type="InterPro" id="IPR004358">
    <property type="entry name" value="Sig_transdc_His_kin-like_C"/>
</dbReference>
<dbReference type="EMBL" id="JADFFL010000011">
    <property type="protein sequence ID" value="MBE9664323.1"/>
    <property type="molecule type" value="Genomic_DNA"/>
</dbReference>
<name>A0A929PXY0_9SPHI</name>
<evidence type="ECO:0000256" key="3">
    <source>
        <dbReference type="ARBA" id="ARBA00022553"/>
    </source>
</evidence>
<keyword evidence="6" id="KW-1133">Transmembrane helix</keyword>
<feature type="signal peptide" evidence="7">
    <location>
        <begin position="1"/>
        <end position="19"/>
    </location>
</feature>
<keyword evidence="5" id="KW-0418">Kinase</keyword>
<dbReference type="InterPro" id="IPR036890">
    <property type="entry name" value="HATPase_C_sf"/>
</dbReference>
<organism evidence="9 10">
    <name type="scientific">Mucilaginibacter myungsuensis</name>
    <dbReference type="NCBI Taxonomy" id="649104"/>
    <lineage>
        <taxon>Bacteria</taxon>
        <taxon>Pseudomonadati</taxon>
        <taxon>Bacteroidota</taxon>
        <taxon>Sphingobacteriia</taxon>
        <taxon>Sphingobacteriales</taxon>
        <taxon>Sphingobacteriaceae</taxon>
        <taxon>Mucilaginibacter</taxon>
    </lineage>
</organism>
<evidence type="ECO:0000313" key="10">
    <source>
        <dbReference type="Proteomes" id="UP000622475"/>
    </source>
</evidence>
<dbReference type="InterPro" id="IPR003594">
    <property type="entry name" value="HATPase_dom"/>
</dbReference>
<protein>
    <recommendedName>
        <fullName evidence="2">histidine kinase</fullName>
        <ecNumber evidence="2">2.7.13.3</ecNumber>
    </recommendedName>
</protein>
<dbReference type="AlphaFoldDB" id="A0A929PXY0"/>
<evidence type="ECO:0000256" key="6">
    <source>
        <dbReference type="SAM" id="Phobius"/>
    </source>
</evidence>
<keyword evidence="6" id="KW-0472">Membrane</keyword>
<feature type="chain" id="PRO_5036911504" description="histidine kinase" evidence="7">
    <location>
        <begin position="20"/>
        <end position="633"/>
    </location>
</feature>
<dbReference type="SUPFAM" id="SSF55874">
    <property type="entry name" value="ATPase domain of HSP90 chaperone/DNA topoisomerase II/histidine kinase"/>
    <property type="match status" value="1"/>
</dbReference>
<dbReference type="Pfam" id="PF02518">
    <property type="entry name" value="HATPase_c"/>
    <property type="match status" value="1"/>
</dbReference>
<evidence type="ECO:0000256" key="5">
    <source>
        <dbReference type="ARBA" id="ARBA00022777"/>
    </source>
</evidence>